<feature type="transmembrane region" description="Helical" evidence="1">
    <location>
        <begin position="21"/>
        <end position="39"/>
    </location>
</feature>
<feature type="transmembrane region" description="Helical" evidence="1">
    <location>
        <begin position="101"/>
        <end position="120"/>
    </location>
</feature>
<organism evidence="3 4">
    <name type="scientific">Lentibacillus persicus</name>
    <dbReference type="NCBI Taxonomy" id="640948"/>
    <lineage>
        <taxon>Bacteria</taxon>
        <taxon>Bacillati</taxon>
        <taxon>Bacillota</taxon>
        <taxon>Bacilli</taxon>
        <taxon>Bacillales</taxon>
        <taxon>Bacillaceae</taxon>
        <taxon>Lentibacillus</taxon>
    </lineage>
</organism>
<name>A0A1I1ZJ26_9BACI</name>
<protein>
    <submittedName>
        <fullName evidence="3">Potassium channel LctB</fullName>
    </submittedName>
</protein>
<dbReference type="EMBL" id="FOMR01000012">
    <property type="protein sequence ID" value="SFE31348.1"/>
    <property type="molecule type" value="Genomic_DNA"/>
</dbReference>
<evidence type="ECO:0000313" key="3">
    <source>
        <dbReference type="EMBL" id="SFE31348.1"/>
    </source>
</evidence>
<keyword evidence="1" id="KW-0812">Transmembrane</keyword>
<evidence type="ECO:0000256" key="1">
    <source>
        <dbReference type="SAM" id="Phobius"/>
    </source>
</evidence>
<evidence type="ECO:0000313" key="4">
    <source>
        <dbReference type="Proteomes" id="UP000199474"/>
    </source>
</evidence>
<dbReference type="Proteomes" id="UP000199474">
    <property type="component" value="Unassembled WGS sequence"/>
</dbReference>
<dbReference type="GO" id="GO:0034220">
    <property type="term" value="P:monoatomic ion transmembrane transport"/>
    <property type="evidence" value="ECO:0007669"/>
    <property type="project" value="UniProtKB-KW"/>
</dbReference>
<accession>A0A1I1ZJ26</accession>
<dbReference type="Gene3D" id="1.10.287.70">
    <property type="match status" value="1"/>
</dbReference>
<evidence type="ECO:0000259" key="2">
    <source>
        <dbReference type="Pfam" id="PF07885"/>
    </source>
</evidence>
<gene>
    <name evidence="3" type="ORF">SAMN05216238_112105</name>
</gene>
<keyword evidence="3" id="KW-0813">Transport</keyword>
<dbReference type="AlphaFoldDB" id="A0A1I1ZJ26"/>
<dbReference type="InterPro" id="IPR013099">
    <property type="entry name" value="K_chnl_dom"/>
</dbReference>
<dbReference type="SUPFAM" id="SSF81324">
    <property type="entry name" value="Voltage-gated potassium channels"/>
    <property type="match status" value="1"/>
</dbReference>
<keyword evidence="4" id="KW-1185">Reference proteome</keyword>
<keyword evidence="3" id="KW-0406">Ion transport</keyword>
<dbReference type="STRING" id="640948.SAMN05216238_112105"/>
<dbReference type="Pfam" id="PF07885">
    <property type="entry name" value="Ion_trans_2"/>
    <property type="match status" value="1"/>
</dbReference>
<keyword evidence="1" id="KW-0472">Membrane</keyword>
<keyword evidence="1" id="KW-1133">Transmembrane helix</keyword>
<feature type="transmembrane region" description="Helical" evidence="1">
    <location>
        <begin position="132"/>
        <end position="152"/>
    </location>
</feature>
<keyword evidence="3" id="KW-0407">Ion channel</keyword>
<reference evidence="4" key="1">
    <citation type="submission" date="2016-10" db="EMBL/GenBank/DDBJ databases">
        <authorList>
            <person name="Varghese N."/>
            <person name="Submissions S."/>
        </authorList>
    </citation>
    <scope>NUCLEOTIDE SEQUENCE [LARGE SCALE GENOMIC DNA]</scope>
    <source>
        <strain evidence="4">DSM 22530</strain>
    </source>
</reference>
<feature type="domain" description="Potassium channel" evidence="2">
    <location>
        <begin position="68"/>
        <end position="153"/>
    </location>
</feature>
<feature type="transmembrane region" description="Helical" evidence="1">
    <location>
        <begin position="60"/>
        <end position="81"/>
    </location>
</feature>
<proteinExistence type="predicted"/>
<sequence>MAIHLMAEHRMEIDREGIMDMISLIVAIKVTVVVVGSLVDFIRGGKIRRRMQESQFSAEIFYTLLLIYLIVILGFGLIYFILSMNRIVLVEGGELREVSVLGSMIHSFYFSGVTLLTIGYGDITPIGIGRAIALIQALIGYALPAAFVLKLVQNNQENRERNSGML</sequence>